<dbReference type="Proteomes" id="UP000095280">
    <property type="component" value="Unplaced"/>
</dbReference>
<evidence type="ECO:0000313" key="3">
    <source>
        <dbReference type="WBParaSite" id="maker-unitig_38471-snap-gene-0.2-mRNA-1"/>
    </source>
</evidence>
<proteinExistence type="predicted"/>
<reference evidence="3" key="1">
    <citation type="submission" date="2016-11" db="UniProtKB">
        <authorList>
            <consortium name="WormBaseParasite"/>
        </authorList>
    </citation>
    <scope>IDENTIFICATION</scope>
</reference>
<keyword evidence="1" id="KW-1133">Transmembrane helix</keyword>
<feature type="transmembrane region" description="Helical" evidence="1">
    <location>
        <begin position="151"/>
        <end position="172"/>
    </location>
</feature>
<evidence type="ECO:0000313" key="2">
    <source>
        <dbReference type="Proteomes" id="UP000095280"/>
    </source>
</evidence>
<evidence type="ECO:0000256" key="1">
    <source>
        <dbReference type="SAM" id="Phobius"/>
    </source>
</evidence>
<name>A0A1I8FKR0_9PLAT</name>
<keyword evidence="1" id="KW-0472">Membrane</keyword>
<accession>A0A1I8FKR0</accession>
<organism evidence="2 3">
    <name type="scientific">Macrostomum lignano</name>
    <dbReference type="NCBI Taxonomy" id="282301"/>
    <lineage>
        <taxon>Eukaryota</taxon>
        <taxon>Metazoa</taxon>
        <taxon>Spiralia</taxon>
        <taxon>Lophotrochozoa</taxon>
        <taxon>Platyhelminthes</taxon>
        <taxon>Rhabditophora</taxon>
        <taxon>Macrostomorpha</taxon>
        <taxon>Macrostomida</taxon>
        <taxon>Macrostomidae</taxon>
        <taxon>Macrostomum</taxon>
    </lineage>
</organism>
<keyword evidence="1" id="KW-0812">Transmembrane</keyword>
<keyword evidence="2" id="KW-1185">Reference proteome</keyword>
<dbReference type="AlphaFoldDB" id="A0A1I8FKR0"/>
<protein>
    <submittedName>
        <fullName evidence="3">G_PROTEIN_RECEP_F1_2 domain-containing protein</fullName>
    </submittedName>
</protein>
<sequence>PQKQLLPLGSATAVRQCTDASPAWRRVRPRLSRGPCCLRRLPAEAAATATSVCFPPGPGSSSRCGLRLGSTLRCPRVLPRRGRRQLHRLPAGGDSVNLMPANQPCQQGADHLQGRCDGTAPVRSLPVAARQLIVRLWRSHSAVWEQLSLNIVFTVVILSLLLWVPACAIIAYQDRIDARKSGDSEADAADIRYSAARPGGSAQGRYFT</sequence>
<dbReference type="WBParaSite" id="maker-unitig_38471-snap-gene-0.2-mRNA-1">
    <property type="protein sequence ID" value="maker-unitig_38471-snap-gene-0.2-mRNA-1"/>
    <property type="gene ID" value="maker-unitig_38471-snap-gene-0.2"/>
</dbReference>